<dbReference type="KEGG" id="vg:16880925"/>
<dbReference type="InterPro" id="IPR048683">
    <property type="entry name" value="Sf6_terminase"/>
</dbReference>
<accession>R9ZXU8</accession>
<reference evidence="2" key="2">
    <citation type="submission" date="2013-03" db="EMBL/GenBank/DDBJ databases">
        <title>The Cellulophaga phages: a novel, diverse, and globally ubiquitous model system.</title>
        <authorList>
            <person name="Holmfeldt K."/>
            <person name="Solonenko N."/>
            <person name="Shah M."/>
            <person name="Corrier K."/>
            <person name="Riemann L."/>
            <person name="VerBerkmoes N.C."/>
            <person name="Sullivan M.B."/>
        </authorList>
    </citation>
    <scope>NUCLEOTIDE SEQUENCE [LARGE SCALE GENOMIC DNA]</scope>
</reference>
<sequence>MARPEYWTEELKSNAIEIVFNRIAEKESLRSILNENRDKDVLPSRRLFNKWLSEDDNLSTQYACACEERADSIFEEILDIADESTRDKKVLEDGREVVDSEVVQRSRLRIDARKWMLSKMQPKKYGDKVDVVSDGEKINTISPDIVVRIVKPDED</sequence>
<dbReference type="Proteomes" id="UP000014730">
    <property type="component" value="Segment"/>
</dbReference>
<proteinExistence type="predicted"/>
<evidence type="ECO:0000313" key="1">
    <source>
        <dbReference type="EMBL" id="AGO47355.1"/>
    </source>
</evidence>
<dbReference type="RefSeq" id="YP_008241758.1">
    <property type="nucleotide sequence ID" value="NC_021799.1"/>
</dbReference>
<evidence type="ECO:0000313" key="2">
    <source>
        <dbReference type="Proteomes" id="UP000014730"/>
    </source>
</evidence>
<organism evidence="1 2">
    <name type="scientific">Cellulophaga phage phi19:1</name>
    <dbReference type="NCBI Taxonomy" id="1327970"/>
    <lineage>
        <taxon>Viruses</taxon>
        <taxon>Duplodnaviria</taxon>
        <taxon>Heunggongvirae</taxon>
        <taxon>Uroviricota</taxon>
        <taxon>Caudoviricetes</taxon>
        <taxon>Assiduviridae</taxon>
        <taxon>Cellubavirus</taxon>
        <taxon>Cellubavirus phi19una</taxon>
    </lineage>
</organism>
<dbReference type="GeneID" id="16880925"/>
<protein>
    <submittedName>
        <fullName evidence="1">Phage terminase small subunit</fullName>
    </submittedName>
</protein>
<dbReference type="Pfam" id="PF20901">
    <property type="entry name" value="Sf6_terminase"/>
    <property type="match status" value="1"/>
</dbReference>
<reference evidence="1 2" key="1">
    <citation type="journal article" date="2013" name="Proc. Natl. Acad. Sci. U.S.A.">
        <title>Twelve previously unknown phage genera are ubiquitous in global oceans.</title>
        <authorList>
            <person name="Holmfeldt K."/>
            <person name="Solonenko N."/>
            <person name="Shah M."/>
            <person name="Corrier K."/>
            <person name="Riemann L."/>
            <person name="Verberkmoes N.C."/>
            <person name="Sullivan M.B."/>
        </authorList>
    </citation>
    <scope>NUCLEOTIDE SEQUENCE [LARGE SCALE GENOMIC DNA]</scope>
    <source>
        <strain evidence="1">Phi19:1</strain>
    </source>
</reference>
<dbReference type="OrthoDB" id="12288at10239"/>
<name>R9ZXU8_9CAUD</name>
<gene>
    <name evidence="1" type="ORF">Phi19:1_gp065</name>
</gene>
<dbReference type="EMBL" id="KC821607">
    <property type="protein sequence ID" value="AGO47355.1"/>
    <property type="molecule type" value="Genomic_DNA"/>
</dbReference>
<dbReference type="Gene3D" id="1.10.10.60">
    <property type="entry name" value="Homeodomain-like"/>
    <property type="match status" value="1"/>
</dbReference>
<keyword evidence="2" id="KW-1185">Reference proteome</keyword>